<organism evidence="1">
    <name type="scientific">marine sediment metagenome</name>
    <dbReference type="NCBI Taxonomy" id="412755"/>
    <lineage>
        <taxon>unclassified sequences</taxon>
        <taxon>metagenomes</taxon>
        <taxon>ecological metagenomes</taxon>
    </lineage>
</organism>
<dbReference type="EMBL" id="BART01008091">
    <property type="protein sequence ID" value="GAG68589.1"/>
    <property type="molecule type" value="Genomic_DNA"/>
</dbReference>
<gene>
    <name evidence="1" type="ORF">S01H4_18271</name>
</gene>
<comment type="caution">
    <text evidence="1">The sequence shown here is derived from an EMBL/GenBank/DDBJ whole genome shotgun (WGS) entry which is preliminary data.</text>
</comment>
<feature type="non-terminal residue" evidence="1">
    <location>
        <position position="1"/>
    </location>
</feature>
<proteinExistence type="predicted"/>
<accession>X0ZGZ4</accession>
<protein>
    <submittedName>
        <fullName evidence="1">Uncharacterized protein</fullName>
    </submittedName>
</protein>
<reference evidence="1" key="1">
    <citation type="journal article" date="2014" name="Front. Microbiol.">
        <title>High frequency of phylogenetically diverse reductive dehalogenase-homologous genes in deep subseafloor sedimentary metagenomes.</title>
        <authorList>
            <person name="Kawai M."/>
            <person name="Futagami T."/>
            <person name="Toyoda A."/>
            <person name="Takaki Y."/>
            <person name="Nishi S."/>
            <person name="Hori S."/>
            <person name="Arai W."/>
            <person name="Tsubouchi T."/>
            <person name="Morono Y."/>
            <person name="Uchiyama I."/>
            <person name="Ito T."/>
            <person name="Fujiyama A."/>
            <person name="Inagaki F."/>
            <person name="Takami H."/>
        </authorList>
    </citation>
    <scope>NUCLEOTIDE SEQUENCE</scope>
    <source>
        <strain evidence="1">Expedition CK06-06</strain>
    </source>
</reference>
<dbReference type="AlphaFoldDB" id="X0ZGZ4"/>
<sequence length="122" mass="13926">ITSSITQVGTMQSGIVALIDGHEYTNYNLWPGVECREYLSRVEHNNANPYHVASLHGWKCKEYTIGVRSVHTTYPVKVCAIVWYYLKKATREELLEYAVKHPHNPDAFKVAMRGKTVETEEG</sequence>
<evidence type="ECO:0000313" key="1">
    <source>
        <dbReference type="EMBL" id="GAG68589.1"/>
    </source>
</evidence>
<name>X0ZGZ4_9ZZZZ</name>